<organism evidence="2 3">
    <name type="scientific">Pseudogymnoascus verrucosus</name>
    <dbReference type="NCBI Taxonomy" id="342668"/>
    <lineage>
        <taxon>Eukaryota</taxon>
        <taxon>Fungi</taxon>
        <taxon>Dikarya</taxon>
        <taxon>Ascomycota</taxon>
        <taxon>Pezizomycotina</taxon>
        <taxon>Leotiomycetes</taxon>
        <taxon>Thelebolales</taxon>
        <taxon>Thelebolaceae</taxon>
        <taxon>Pseudogymnoascus</taxon>
    </lineage>
</organism>
<dbReference type="GeneID" id="28840873"/>
<keyword evidence="3" id="KW-1185">Reference proteome</keyword>
<dbReference type="Proteomes" id="UP000091956">
    <property type="component" value="Unassembled WGS sequence"/>
</dbReference>
<dbReference type="OrthoDB" id="3439863at2759"/>
<sequence length="446" mass="48497">MASNPPNPPPGAGKRTKTPPPTTDDSFTIALTPRNVAMQRLRDLQDPETAAINEHYRRTGQLPRVLGQSPLAGSLAAPTSGIAGTRFTPVNRPAANAGGTTFTPVNPAGAGTTGAGTRPGDTNIPGVTINRATNGSVAPGANPRARGPRGRLPAPTPMGLPPGVIVRQPGVEPRRNMQRYGAFIEDSPEPPPALRPDVPPPSDAELRARLAMQTGQKGVIKYPIRYMGILPDELSEDFDASTGYNPPPPGQRGTDAEERAWEKVRVESLRGVRFGEWNTSWLMRMAQLKGVGVELEGGEAEVREVLERELTEVKMAEKAVAVQEALVGTDGGRWAKVVEAEVEQERYILVDEDKDDMEVIKSKVATTWQQQAKMDLPASDVSLWLSAVTWGTKPSRMVRWAGRNAEMDDGHWLGIYVYRLTRKGKAAEVERNEQYEREARRSAAGR</sequence>
<evidence type="ECO:0000313" key="3">
    <source>
        <dbReference type="Proteomes" id="UP000091956"/>
    </source>
</evidence>
<feature type="region of interest" description="Disordered" evidence="1">
    <location>
        <begin position="237"/>
        <end position="257"/>
    </location>
</feature>
<gene>
    <name evidence="2" type="ORF">VE01_07487</name>
</gene>
<reference evidence="2 3" key="1">
    <citation type="submission" date="2016-03" db="EMBL/GenBank/DDBJ databases">
        <title>Comparative genomics of Pseudogymnoascus destructans, the fungus causing white-nose syndrome of bats.</title>
        <authorList>
            <person name="Palmer J.M."/>
            <person name="Drees K.P."/>
            <person name="Foster J.T."/>
            <person name="Lindner D.L."/>
        </authorList>
    </citation>
    <scope>NUCLEOTIDE SEQUENCE [LARGE SCALE GENOMIC DNA]</scope>
    <source>
        <strain evidence="2 3">UAMH 10579</strain>
    </source>
</reference>
<name>A0A1B8GGG0_9PEZI</name>
<feature type="region of interest" description="Disordered" evidence="1">
    <location>
        <begin position="426"/>
        <end position="446"/>
    </location>
</feature>
<feature type="region of interest" description="Disordered" evidence="1">
    <location>
        <begin position="1"/>
        <end position="30"/>
    </location>
</feature>
<reference evidence="3" key="2">
    <citation type="journal article" date="2018" name="Nat. Commun.">
        <title>Extreme sensitivity to ultraviolet light in the fungal pathogen causing white-nose syndrome of bats.</title>
        <authorList>
            <person name="Palmer J.M."/>
            <person name="Drees K.P."/>
            <person name="Foster J.T."/>
            <person name="Lindner D.L."/>
        </authorList>
    </citation>
    <scope>NUCLEOTIDE SEQUENCE [LARGE SCALE GENOMIC DNA]</scope>
    <source>
        <strain evidence="3">UAMH 10579</strain>
    </source>
</reference>
<evidence type="ECO:0000256" key="1">
    <source>
        <dbReference type="SAM" id="MobiDB-lite"/>
    </source>
</evidence>
<dbReference type="RefSeq" id="XP_018128643.1">
    <property type="nucleotide sequence ID" value="XM_018276922.2"/>
</dbReference>
<dbReference type="EMBL" id="KV460239">
    <property type="protein sequence ID" value="OBT94910.1"/>
    <property type="molecule type" value="Genomic_DNA"/>
</dbReference>
<feature type="compositionally biased region" description="Pro residues" evidence="1">
    <location>
        <begin position="1"/>
        <end position="11"/>
    </location>
</feature>
<feature type="region of interest" description="Disordered" evidence="1">
    <location>
        <begin position="97"/>
        <end position="172"/>
    </location>
</feature>
<evidence type="ECO:0000313" key="2">
    <source>
        <dbReference type="EMBL" id="OBT94910.1"/>
    </source>
</evidence>
<dbReference type="STRING" id="342668.A0A1B8GGG0"/>
<protein>
    <submittedName>
        <fullName evidence="2">Uncharacterized protein</fullName>
    </submittedName>
</protein>
<dbReference type="AlphaFoldDB" id="A0A1B8GGG0"/>
<feature type="compositionally biased region" description="Low complexity" evidence="1">
    <location>
        <begin position="138"/>
        <end position="153"/>
    </location>
</feature>
<proteinExistence type="predicted"/>
<accession>A0A1B8GGG0</accession>